<dbReference type="Gene3D" id="2.130.10.130">
    <property type="entry name" value="Integrin alpha, N-terminal"/>
    <property type="match status" value="1"/>
</dbReference>
<reference evidence="2" key="1">
    <citation type="journal article" date="2023" name="Mol. Phylogenet. Evol.">
        <title>Genome-scale phylogeny and comparative genomics of the fungal order Sordariales.</title>
        <authorList>
            <person name="Hensen N."/>
            <person name="Bonometti L."/>
            <person name="Westerberg I."/>
            <person name="Brannstrom I.O."/>
            <person name="Guillou S."/>
            <person name="Cros-Aarteil S."/>
            <person name="Calhoun S."/>
            <person name="Haridas S."/>
            <person name="Kuo A."/>
            <person name="Mondo S."/>
            <person name="Pangilinan J."/>
            <person name="Riley R."/>
            <person name="LaButti K."/>
            <person name="Andreopoulos B."/>
            <person name="Lipzen A."/>
            <person name="Chen C."/>
            <person name="Yan M."/>
            <person name="Daum C."/>
            <person name="Ng V."/>
            <person name="Clum A."/>
            <person name="Steindorff A."/>
            <person name="Ohm R.A."/>
            <person name="Martin F."/>
            <person name="Silar P."/>
            <person name="Natvig D.O."/>
            <person name="Lalanne C."/>
            <person name="Gautier V."/>
            <person name="Ament-Velasquez S.L."/>
            <person name="Kruys A."/>
            <person name="Hutchinson M.I."/>
            <person name="Powell A.J."/>
            <person name="Barry K."/>
            <person name="Miller A.N."/>
            <person name="Grigoriev I.V."/>
            <person name="Debuchy R."/>
            <person name="Gladieux P."/>
            <person name="Hiltunen Thoren M."/>
            <person name="Johannesson H."/>
        </authorList>
    </citation>
    <scope>NUCLEOTIDE SEQUENCE</scope>
    <source>
        <strain evidence="2">PSN243</strain>
    </source>
</reference>
<reference evidence="2" key="2">
    <citation type="submission" date="2023-05" db="EMBL/GenBank/DDBJ databases">
        <authorList>
            <consortium name="Lawrence Berkeley National Laboratory"/>
            <person name="Steindorff A."/>
            <person name="Hensen N."/>
            <person name="Bonometti L."/>
            <person name="Westerberg I."/>
            <person name="Brannstrom I.O."/>
            <person name="Guillou S."/>
            <person name="Cros-Aarteil S."/>
            <person name="Calhoun S."/>
            <person name="Haridas S."/>
            <person name="Kuo A."/>
            <person name="Mondo S."/>
            <person name="Pangilinan J."/>
            <person name="Riley R."/>
            <person name="Labutti K."/>
            <person name="Andreopoulos B."/>
            <person name="Lipzen A."/>
            <person name="Chen C."/>
            <person name="Yanf M."/>
            <person name="Daum C."/>
            <person name="Ng V."/>
            <person name="Clum A."/>
            <person name="Ohm R."/>
            <person name="Martin F."/>
            <person name="Silar P."/>
            <person name="Natvig D."/>
            <person name="Lalanne C."/>
            <person name="Gautier V."/>
            <person name="Ament-Velasquez S.L."/>
            <person name="Kruys A."/>
            <person name="Hutchinson M.I."/>
            <person name="Powell A.J."/>
            <person name="Barry K."/>
            <person name="Miller A.N."/>
            <person name="Grigoriev I.V."/>
            <person name="Debuchy R."/>
            <person name="Gladieux P."/>
            <person name="Thoren M.H."/>
            <person name="Johannesson H."/>
        </authorList>
    </citation>
    <scope>NUCLEOTIDE SEQUENCE</scope>
    <source>
        <strain evidence="2">PSN243</strain>
    </source>
</reference>
<sequence length="288" mass="31438">SRPNPFQRFKHQTGTLLHPTDGSFAFAFTDWNGDGSQDLIAIKKRGTGTGSIEVHIFSGATNFQNLLLTTGTPLPETADDDTYAFALVDWNRDGRPDLFAVQKKKTDSGTTEINIFSGASNFQEGLLRKVATRLPETDENTDFVVADWSGDGKPDLVAIHKRFTDTRLTEVQILAGKSNFEDEILRVGTRLRETDANWAFAATKWQGGSSLDLVCINRAGQSSTEVGILSGKSLFQEFLVSGSTALQRTDATFDFVVADWDGKGRPELVAVKKSGTGTRSTEVHVLGE</sequence>
<gene>
    <name evidence="2" type="ORF">QBC34DRAFT_337248</name>
</gene>
<evidence type="ECO:0000313" key="3">
    <source>
        <dbReference type="Proteomes" id="UP001321760"/>
    </source>
</evidence>
<name>A0AAV9G3S9_9PEZI</name>
<feature type="non-terminal residue" evidence="2">
    <location>
        <position position="1"/>
    </location>
</feature>
<comment type="caution">
    <text evidence="2">The sequence shown here is derived from an EMBL/GenBank/DDBJ whole genome shotgun (WGS) entry which is preliminary data.</text>
</comment>
<accession>A0AAV9G3S9</accession>
<dbReference type="Pfam" id="PF13517">
    <property type="entry name" value="FG-GAP_3"/>
    <property type="match status" value="1"/>
</dbReference>
<keyword evidence="1" id="KW-0732">Signal</keyword>
<dbReference type="SUPFAM" id="SSF69318">
    <property type="entry name" value="Integrin alpha N-terminal domain"/>
    <property type="match status" value="2"/>
</dbReference>
<dbReference type="PANTHER" id="PTHR46580">
    <property type="entry name" value="SENSOR KINASE-RELATED"/>
    <property type="match status" value="1"/>
</dbReference>
<evidence type="ECO:0000256" key="1">
    <source>
        <dbReference type="ARBA" id="ARBA00022729"/>
    </source>
</evidence>
<dbReference type="InterPro" id="IPR028994">
    <property type="entry name" value="Integrin_alpha_N"/>
</dbReference>
<organism evidence="2 3">
    <name type="scientific">Podospora aff. communis PSN243</name>
    <dbReference type="NCBI Taxonomy" id="3040156"/>
    <lineage>
        <taxon>Eukaryota</taxon>
        <taxon>Fungi</taxon>
        <taxon>Dikarya</taxon>
        <taxon>Ascomycota</taxon>
        <taxon>Pezizomycotina</taxon>
        <taxon>Sordariomycetes</taxon>
        <taxon>Sordariomycetidae</taxon>
        <taxon>Sordariales</taxon>
        <taxon>Podosporaceae</taxon>
        <taxon>Podospora</taxon>
    </lineage>
</organism>
<evidence type="ECO:0000313" key="2">
    <source>
        <dbReference type="EMBL" id="KAK4443216.1"/>
    </source>
</evidence>
<dbReference type="AlphaFoldDB" id="A0AAV9G3S9"/>
<dbReference type="Proteomes" id="UP001321760">
    <property type="component" value="Unassembled WGS sequence"/>
</dbReference>
<protein>
    <submittedName>
        <fullName evidence="2">VCBS repeat-containing protein</fullName>
    </submittedName>
</protein>
<proteinExistence type="predicted"/>
<keyword evidence="3" id="KW-1185">Reference proteome</keyword>
<dbReference type="InterPro" id="IPR013517">
    <property type="entry name" value="FG-GAP"/>
</dbReference>
<dbReference type="EMBL" id="MU865997">
    <property type="protein sequence ID" value="KAK4443216.1"/>
    <property type="molecule type" value="Genomic_DNA"/>
</dbReference>